<dbReference type="Gene3D" id="2.60.40.10">
    <property type="entry name" value="Immunoglobulins"/>
    <property type="match status" value="1"/>
</dbReference>
<dbReference type="InterPro" id="IPR026444">
    <property type="entry name" value="Secre_tail"/>
</dbReference>
<organism evidence="3 4">
    <name type="scientific">Hanamia caeni</name>
    <dbReference type="NCBI Taxonomy" id="2294116"/>
    <lineage>
        <taxon>Bacteria</taxon>
        <taxon>Pseudomonadati</taxon>
        <taxon>Bacteroidota</taxon>
        <taxon>Chitinophagia</taxon>
        <taxon>Chitinophagales</taxon>
        <taxon>Chitinophagaceae</taxon>
        <taxon>Hanamia</taxon>
    </lineage>
</organism>
<comment type="caution">
    <text evidence="3">The sequence shown here is derived from an EMBL/GenBank/DDBJ whole genome shotgun (WGS) entry which is preliminary data.</text>
</comment>
<dbReference type="InterPro" id="IPR013783">
    <property type="entry name" value="Ig-like_fold"/>
</dbReference>
<keyword evidence="1" id="KW-0732">Signal</keyword>
<dbReference type="EMBL" id="RJJR01000007">
    <property type="protein sequence ID" value="RNI36586.1"/>
    <property type="molecule type" value="Genomic_DNA"/>
</dbReference>
<feature type="chain" id="PRO_5018117969" evidence="1">
    <location>
        <begin position="21"/>
        <end position="383"/>
    </location>
</feature>
<name>A0A3M9NFN1_9BACT</name>
<evidence type="ECO:0000313" key="4">
    <source>
        <dbReference type="Proteomes" id="UP000267223"/>
    </source>
</evidence>
<sequence>MKKIFASFFFIFSFSSFAMAQGTVQASIGIGSAANRIKIYIKSDITLKSNISTLEFNIAIPETETVAKPTVTSSASSISWQIDDPITEGGYKNYAITTGTSPILTFNLTAGSEFEVMELEFSDQTVLPNSVSLITLPLGGVTTNGFALFYCTGSPSSDGSNLYYARTTDATYRTDIVNGFSYNADGTQGTDISSATLTATPTPVKLSSFSVDIKDNTAALSWSVENQDANSSHFEIERSANGKDFNQVAMVNATNNTKQSYSFNDNDPSLSGSVYYRLKMVDKNGQFAYSDIKTVQFANTGFSVLVYPNPIESVSKLRVNLEKPQVIKVSISNSTGNLVQHFEIDGQRGMNEKSINLSTVPAGSYMIRIQSGQKNKVISVIKK</sequence>
<feature type="domain" description="Secretion system C-terminal sorting" evidence="2">
    <location>
        <begin position="306"/>
        <end position="377"/>
    </location>
</feature>
<evidence type="ECO:0000313" key="3">
    <source>
        <dbReference type="EMBL" id="RNI36586.1"/>
    </source>
</evidence>
<proteinExistence type="predicted"/>
<dbReference type="Pfam" id="PF18962">
    <property type="entry name" value="Por_Secre_tail"/>
    <property type="match status" value="1"/>
</dbReference>
<dbReference type="Proteomes" id="UP000267223">
    <property type="component" value="Unassembled WGS sequence"/>
</dbReference>
<feature type="signal peptide" evidence="1">
    <location>
        <begin position="1"/>
        <end position="20"/>
    </location>
</feature>
<protein>
    <submittedName>
        <fullName evidence="3">T9SS C-terminal target domain-containing protein</fullName>
    </submittedName>
</protein>
<dbReference type="RefSeq" id="WP_123120504.1">
    <property type="nucleotide sequence ID" value="NZ_RJJR01000007.1"/>
</dbReference>
<evidence type="ECO:0000259" key="2">
    <source>
        <dbReference type="Pfam" id="PF18962"/>
    </source>
</evidence>
<gene>
    <name evidence="3" type="ORF">EFY79_09665</name>
</gene>
<keyword evidence="4" id="KW-1185">Reference proteome</keyword>
<reference evidence="3 4" key="1">
    <citation type="submission" date="2018-11" db="EMBL/GenBank/DDBJ databases">
        <title>Draft genome sequence of Ferruginibacter sp. BO-59.</title>
        <authorList>
            <person name="Im W.T."/>
        </authorList>
    </citation>
    <scope>NUCLEOTIDE SEQUENCE [LARGE SCALE GENOMIC DNA]</scope>
    <source>
        <strain evidence="3 4">BO-59</strain>
    </source>
</reference>
<dbReference type="OrthoDB" id="626967at2"/>
<dbReference type="NCBIfam" id="TIGR04183">
    <property type="entry name" value="Por_Secre_tail"/>
    <property type="match status" value="1"/>
</dbReference>
<dbReference type="AlphaFoldDB" id="A0A3M9NFN1"/>
<evidence type="ECO:0000256" key="1">
    <source>
        <dbReference type="SAM" id="SignalP"/>
    </source>
</evidence>
<accession>A0A3M9NFN1</accession>